<dbReference type="Gene3D" id="3.40.50.150">
    <property type="entry name" value="Vaccinia Virus protein VP39"/>
    <property type="match status" value="1"/>
</dbReference>
<evidence type="ECO:0000313" key="3">
    <source>
        <dbReference type="EMBL" id="QDV20558.1"/>
    </source>
</evidence>
<keyword evidence="1" id="KW-0812">Transmembrane</keyword>
<dbReference type="Proteomes" id="UP000320839">
    <property type="component" value="Chromosome"/>
</dbReference>
<evidence type="ECO:0000313" key="4">
    <source>
        <dbReference type="Proteomes" id="UP000320839"/>
    </source>
</evidence>
<dbReference type="InterPro" id="IPR029063">
    <property type="entry name" value="SAM-dependent_MTases_sf"/>
</dbReference>
<dbReference type="InterPro" id="IPR013216">
    <property type="entry name" value="Methyltransf_11"/>
</dbReference>
<keyword evidence="3" id="KW-0808">Transferase</keyword>
<dbReference type="CDD" id="cd02440">
    <property type="entry name" value="AdoMet_MTases"/>
    <property type="match status" value="1"/>
</dbReference>
<feature type="domain" description="Methyltransferase type 11" evidence="2">
    <location>
        <begin position="52"/>
        <end position="138"/>
    </location>
</feature>
<organism evidence="3 4">
    <name type="scientific">Gimesia panareensis</name>
    <dbReference type="NCBI Taxonomy" id="2527978"/>
    <lineage>
        <taxon>Bacteria</taxon>
        <taxon>Pseudomonadati</taxon>
        <taxon>Planctomycetota</taxon>
        <taxon>Planctomycetia</taxon>
        <taxon>Planctomycetales</taxon>
        <taxon>Planctomycetaceae</taxon>
        <taxon>Gimesia</taxon>
    </lineage>
</organism>
<sequence length="217" mass="24369">MKLGKIANPFDNPALIDHYEQWYVDQGHRADRLEKRLLNNMLKDISGIETMLEIGCGTGHFTRWMSSLGYQAMGLDLSEGMLAEAHKWDGIPYILGDAEMLPFKGQTFDISALITTLEFVADPECALTEAIRVAKRGVLLGVLNQQSLLAARRRKSGKTPWDTAHFFSPDELVRLVRTSAGKRLCSVRWKTTLWPFPIWGSLPLPWGGFIGLLAVLR</sequence>
<reference evidence="3 4" key="1">
    <citation type="submission" date="2019-02" db="EMBL/GenBank/DDBJ databases">
        <title>Deep-cultivation of Planctomycetes and their phenomic and genomic characterization uncovers novel biology.</title>
        <authorList>
            <person name="Wiegand S."/>
            <person name="Jogler M."/>
            <person name="Boedeker C."/>
            <person name="Pinto D."/>
            <person name="Vollmers J."/>
            <person name="Rivas-Marin E."/>
            <person name="Kohn T."/>
            <person name="Peeters S.H."/>
            <person name="Heuer A."/>
            <person name="Rast P."/>
            <person name="Oberbeckmann S."/>
            <person name="Bunk B."/>
            <person name="Jeske O."/>
            <person name="Meyerdierks A."/>
            <person name="Storesund J.E."/>
            <person name="Kallscheuer N."/>
            <person name="Luecker S."/>
            <person name="Lage O.M."/>
            <person name="Pohl T."/>
            <person name="Merkel B.J."/>
            <person name="Hornburger P."/>
            <person name="Mueller R.-W."/>
            <person name="Bruemmer F."/>
            <person name="Labrenz M."/>
            <person name="Spormann A.M."/>
            <person name="Op den Camp H."/>
            <person name="Overmann J."/>
            <person name="Amann R."/>
            <person name="Jetten M.S.M."/>
            <person name="Mascher T."/>
            <person name="Medema M.H."/>
            <person name="Devos D.P."/>
            <person name="Kaster A.-K."/>
            <person name="Ovreas L."/>
            <person name="Rohde M."/>
            <person name="Galperin M.Y."/>
            <person name="Jogler C."/>
        </authorList>
    </citation>
    <scope>NUCLEOTIDE SEQUENCE [LARGE SCALE GENOMIC DNA]</scope>
    <source>
        <strain evidence="3 4">Pan153</strain>
    </source>
</reference>
<evidence type="ECO:0000259" key="2">
    <source>
        <dbReference type="Pfam" id="PF08241"/>
    </source>
</evidence>
<proteinExistence type="predicted"/>
<dbReference type="GO" id="GO:0032259">
    <property type="term" value="P:methylation"/>
    <property type="evidence" value="ECO:0007669"/>
    <property type="project" value="UniProtKB-KW"/>
</dbReference>
<gene>
    <name evidence="3" type="primary">bioC_3</name>
    <name evidence="3" type="ORF">Pan153_52340</name>
</gene>
<feature type="transmembrane region" description="Helical" evidence="1">
    <location>
        <begin position="193"/>
        <end position="216"/>
    </location>
</feature>
<dbReference type="AlphaFoldDB" id="A0A518FW33"/>
<keyword evidence="1" id="KW-1133">Transmembrane helix</keyword>
<dbReference type="OrthoDB" id="253007at2"/>
<keyword evidence="1" id="KW-0472">Membrane</keyword>
<dbReference type="RefSeq" id="WP_145458817.1">
    <property type="nucleotide sequence ID" value="NZ_CP036317.1"/>
</dbReference>
<dbReference type="EMBL" id="CP036317">
    <property type="protein sequence ID" value="QDV20558.1"/>
    <property type="molecule type" value="Genomic_DNA"/>
</dbReference>
<dbReference type="SUPFAM" id="SSF53335">
    <property type="entry name" value="S-adenosyl-L-methionine-dependent methyltransferases"/>
    <property type="match status" value="1"/>
</dbReference>
<name>A0A518FW33_9PLAN</name>
<dbReference type="PANTHER" id="PTHR43591">
    <property type="entry name" value="METHYLTRANSFERASE"/>
    <property type="match status" value="1"/>
</dbReference>
<protein>
    <submittedName>
        <fullName evidence="3">Malonyl-[acyl-carrier protein] O-methyltransferase</fullName>
        <ecNumber evidence="3">2.1.1.197</ecNumber>
    </submittedName>
</protein>
<dbReference type="GO" id="GO:0102130">
    <property type="term" value="F:malonyl-CoA methyltransferase activity"/>
    <property type="evidence" value="ECO:0007669"/>
    <property type="project" value="UniProtKB-EC"/>
</dbReference>
<dbReference type="GO" id="GO:0008757">
    <property type="term" value="F:S-adenosylmethionine-dependent methyltransferase activity"/>
    <property type="evidence" value="ECO:0007669"/>
    <property type="project" value="InterPro"/>
</dbReference>
<dbReference type="EC" id="2.1.1.197" evidence="3"/>
<evidence type="ECO:0000256" key="1">
    <source>
        <dbReference type="SAM" id="Phobius"/>
    </source>
</evidence>
<accession>A0A518FW33</accession>
<dbReference type="Pfam" id="PF08241">
    <property type="entry name" value="Methyltransf_11"/>
    <property type="match status" value="1"/>
</dbReference>
<keyword evidence="3" id="KW-0489">Methyltransferase</keyword>